<dbReference type="NCBIfam" id="TIGR02453">
    <property type="entry name" value="TIGR02453 family protein"/>
    <property type="match status" value="1"/>
</dbReference>
<gene>
    <name evidence="1" type="ORF">A2527_14410</name>
</gene>
<comment type="caution">
    <text evidence="1">The sequence shown here is derived from an EMBL/GenBank/DDBJ whole genome shotgun (WGS) entry which is preliminary data.</text>
</comment>
<accession>A0A1F6G4S0</accession>
<dbReference type="AlphaFoldDB" id="A0A1F6G4S0"/>
<dbReference type="EMBL" id="MFNE01000053">
    <property type="protein sequence ID" value="OGG93113.1"/>
    <property type="molecule type" value="Genomic_DNA"/>
</dbReference>
<evidence type="ECO:0000313" key="1">
    <source>
        <dbReference type="EMBL" id="OGG93113.1"/>
    </source>
</evidence>
<reference evidence="1 2" key="1">
    <citation type="journal article" date="2016" name="Nat. Commun.">
        <title>Thousands of microbial genomes shed light on interconnected biogeochemical processes in an aquifer system.</title>
        <authorList>
            <person name="Anantharaman K."/>
            <person name="Brown C.T."/>
            <person name="Hug L.A."/>
            <person name="Sharon I."/>
            <person name="Castelle C.J."/>
            <person name="Probst A.J."/>
            <person name="Thomas B.C."/>
            <person name="Singh A."/>
            <person name="Wilkins M.J."/>
            <person name="Karaoz U."/>
            <person name="Brodie E.L."/>
            <person name="Williams K.H."/>
            <person name="Hubbard S.S."/>
            <person name="Banfield J.F."/>
        </authorList>
    </citation>
    <scope>NUCLEOTIDE SEQUENCE [LARGE SCALE GENOMIC DNA]</scope>
</reference>
<dbReference type="PIRSF" id="PIRSF028451">
    <property type="entry name" value="UCP028451"/>
    <property type="match status" value="1"/>
</dbReference>
<dbReference type="PANTHER" id="PTHR36452">
    <property type="entry name" value="CHROMOSOME 12, WHOLE GENOME SHOTGUN SEQUENCE"/>
    <property type="match status" value="1"/>
</dbReference>
<proteinExistence type="predicted"/>
<evidence type="ECO:0008006" key="3">
    <source>
        <dbReference type="Google" id="ProtNLM"/>
    </source>
</evidence>
<dbReference type="STRING" id="1817772.A2527_14410"/>
<evidence type="ECO:0000313" key="2">
    <source>
        <dbReference type="Proteomes" id="UP000178449"/>
    </source>
</evidence>
<organism evidence="1 2">
    <name type="scientific">Candidatus Lambdaproteobacteria bacterium RIFOXYD2_FULL_50_16</name>
    <dbReference type="NCBI Taxonomy" id="1817772"/>
    <lineage>
        <taxon>Bacteria</taxon>
        <taxon>Pseudomonadati</taxon>
        <taxon>Pseudomonadota</taxon>
        <taxon>Candidatus Lambdaproteobacteria</taxon>
    </lineage>
</organism>
<dbReference type="InterPro" id="IPR015996">
    <property type="entry name" value="UCP028451"/>
</dbReference>
<dbReference type="InterPro" id="IPR012808">
    <property type="entry name" value="CHP02453"/>
</dbReference>
<dbReference type="Proteomes" id="UP000178449">
    <property type="component" value="Unassembled WGS sequence"/>
</dbReference>
<sequence>MEFSGFGKGAQQFFIDLAQNNQKTWFEANKSRYEVEVLEPALRLVEILGSKLATLRPGIHYEASAHGRGSIFRIHRDLRFSKDKTPYKTHLGVLFWLNLGLPKKDNPGFYLELNQAGVKLYAGLWELDKARLEAFRQSVTNPGPALELDKIFQALQTAGYETAQPYYKRPPKGFVAEHEAAGLLLYRALWAHKANLGAKVGQGNELVEETLYFYQSCFPLLDWVETHLFG</sequence>
<dbReference type="Pfam" id="PF09365">
    <property type="entry name" value="DUF2461"/>
    <property type="match status" value="1"/>
</dbReference>
<dbReference type="PANTHER" id="PTHR36452:SF1">
    <property type="entry name" value="DUF2461 DOMAIN-CONTAINING PROTEIN"/>
    <property type="match status" value="1"/>
</dbReference>
<protein>
    <recommendedName>
        <fullName evidence="3">TIGR02453 family protein</fullName>
    </recommendedName>
</protein>
<name>A0A1F6G4S0_9PROT</name>